<dbReference type="EMBL" id="CAJNYV010002574">
    <property type="protein sequence ID" value="CAF3487205.1"/>
    <property type="molecule type" value="Genomic_DNA"/>
</dbReference>
<dbReference type="Proteomes" id="UP000663838">
    <property type="component" value="Unassembled WGS sequence"/>
</dbReference>
<evidence type="ECO:0000313" key="4">
    <source>
        <dbReference type="Proteomes" id="UP000663838"/>
    </source>
</evidence>
<dbReference type="GO" id="GO:0015074">
    <property type="term" value="P:DNA integration"/>
    <property type="evidence" value="ECO:0007669"/>
    <property type="project" value="InterPro"/>
</dbReference>
<dbReference type="FunFam" id="3.30.420.10:FF:000063">
    <property type="entry name" value="Retrovirus-related Pol polyprotein from transposon 297-like Protein"/>
    <property type="match status" value="1"/>
</dbReference>
<dbReference type="Pfam" id="PF00665">
    <property type="entry name" value="rve"/>
    <property type="match status" value="1"/>
</dbReference>
<dbReference type="InterPro" id="IPR036397">
    <property type="entry name" value="RNaseH_sf"/>
</dbReference>
<proteinExistence type="predicted"/>
<dbReference type="Gene3D" id="3.30.420.10">
    <property type="entry name" value="Ribonuclease H-like superfamily/Ribonuclease H"/>
    <property type="match status" value="1"/>
</dbReference>
<dbReference type="GO" id="GO:0003676">
    <property type="term" value="F:nucleic acid binding"/>
    <property type="evidence" value="ECO:0007669"/>
    <property type="project" value="InterPro"/>
</dbReference>
<dbReference type="InterPro" id="IPR012337">
    <property type="entry name" value="RNaseH-like_sf"/>
</dbReference>
<organism evidence="3 4">
    <name type="scientific">Rotaria socialis</name>
    <dbReference type="NCBI Taxonomy" id="392032"/>
    <lineage>
        <taxon>Eukaryota</taxon>
        <taxon>Metazoa</taxon>
        <taxon>Spiralia</taxon>
        <taxon>Gnathifera</taxon>
        <taxon>Rotifera</taxon>
        <taxon>Eurotatoria</taxon>
        <taxon>Bdelloidea</taxon>
        <taxon>Philodinida</taxon>
        <taxon>Philodinidae</taxon>
        <taxon>Rotaria</taxon>
    </lineage>
</organism>
<protein>
    <recommendedName>
        <fullName evidence="1">Integrase catalytic domain-containing protein</fullName>
    </recommendedName>
</protein>
<dbReference type="PANTHER" id="PTHR37984:SF5">
    <property type="entry name" value="PROTEIN NYNRIN-LIKE"/>
    <property type="match status" value="1"/>
</dbReference>
<feature type="domain" description="Integrase catalytic" evidence="1">
    <location>
        <begin position="52"/>
        <end position="209"/>
    </location>
</feature>
<dbReference type="InterPro" id="IPR001584">
    <property type="entry name" value="Integrase_cat-core"/>
</dbReference>
<dbReference type="InterPro" id="IPR041588">
    <property type="entry name" value="Integrase_H2C2"/>
</dbReference>
<name>A0A821VQ75_9BILA</name>
<dbReference type="Proteomes" id="UP000663865">
    <property type="component" value="Unassembled WGS sequence"/>
</dbReference>
<evidence type="ECO:0000259" key="1">
    <source>
        <dbReference type="PROSITE" id="PS50994"/>
    </source>
</evidence>
<accession>A0A821VQ75</accession>
<reference evidence="3" key="1">
    <citation type="submission" date="2021-02" db="EMBL/GenBank/DDBJ databases">
        <authorList>
            <person name="Nowell W R."/>
        </authorList>
    </citation>
    <scope>NUCLEOTIDE SEQUENCE</scope>
</reference>
<dbReference type="InterPro" id="IPR050951">
    <property type="entry name" value="Retrovirus_Pol_polyprotein"/>
</dbReference>
<dbReference type="PANTHER" id="PTHR37984">
    <property type="entry name" value="PROTEIN CBG26694"/>
    <property type="match status" value="1"/>
</dbReference>
<dbReference type="EMBL" id="CAJOBS010006286">
    <property type="protein sequence ID" value="CAF4911154.1"/>
    <property type="molecule type" value="Genomic_DNA"/>
</dbReference>
<dbReference type="PROSITE" id="PS50994">
    <property type="entry name" value="INTEGRASE"/>
    <property type="match status" value="1"/>
</dbReference>
<comment type="caution">
    <text evidence="3">The sequence shown here is derived from an EMBL/GenBank/DDBJ whole genome shotgun (WGS) entry which is preliminary data.</text>
</comment>
<dbReference type="AlphaFoldDB" id="A0A821VQ75"/>
<dbReference type="Gene3D" id="1.10.340.70">
    <property type="match status" value="1"/>
</dbReference>
<evidence type="ECO:0000313" key="3">
    <source>
        <dbReference type="EMBL" id="CAF4911154.1"/>
    </source>
</evidence>
<evidence type="ECO:0000313" key="2">
    <source>
        <dbReference type="EMBL" id="CAF3487205.1"/>
    </source>
</evidence>
<gene>
    <name evidence="2" type="ORF">KIK155_LOCUS14900</name>
    <name evidence="3" type="ORF">TOA249_LOCUS31400</name>
</gene>
<feature type="non-terminal residue" evidence="3">
    <location>
        <position position="287"/>
    </location>
</feature>
<dbReference type="SUPFAM" id="SSF53098">
    <property type="entry name" value="Ribonuclease H-like"/>
    <property type="match status" value="1"/>
</dbReference>
<dbReference type="Pfam" id="PF17921">
    <property type="entry name" value="Integrase_H2C2"/>
    <property type="match status" value="1"/>
</dbReference>
<sequence length="287" mass="33694">MLHRGHIGIIKMKHLARTCCWWPNIDKDISDMIKSCTICSKLQPLQKPTFNSWKEPKQVWSRLHMDFAGPIMNSKWLIIVDAKSKFPIVVDMKNNTSAKYVRDALEQVIDWFGPPQTLVTDNGPPFNSYEMKKFYDKYAIKHITSPPYHPASNGLAERFVRSFKEGMLKEQQAGQTNKFCSIRNVLRCYRWTPHTSTGLSPANMMLSYNIRTEFDIMKPDEPTERQYQPKYTVGQLVWTLKHQLNNRPQWVEAIIVKSISSMIYEIQLNDGQHYKRHQNQLRPRYLS</sequence>